<dbReference type="VEuPathDB" id="FungiDB:RhiirFUN_005999"/>
<proteinExistence type="predicted"/>
<dbReference type="EMBL" id="LLXJ01000732">
    <property type="protein sequence ID" value="PKC06644.1"/>
    <property type="molecule type" value="Genomic_DNA"/>
</dbReference>
<evidence type="ECO:0000313" key="2">
    <source>
        <dbReference type="Proteomes" id="UP000232722"/>
    </source>
</evidence>
<reference evidence="1 2" key="1">
    <citation type="submission" date="2016-04" db="EMBL/GenBank/DDBJ databases">
        <title>Genome analyses suggest a sexual origin of heterokaryosis in a supposedly ancient asexual fungus.</title>
        <authorList>
            <person name="Ropars J."/>
            <person name="Sedzielewska K."/>
            <person name="Noel J."/>
            <person name="Charron P."/>
            <person name="Farinelli L."/>
            <person name="Marton T."/>
            <person name="Kruger M."/>
            <person name="Pelin A."/>
            <person name="Brachmann A."/>
            <person name="Corradi N."/>
        </authorList>
    </citation>
    <scope>NUCLEOTIDE SEQUENCE [LARGE SCALE GENOMIC DNA]</scope>
    <source>
        <strain evidence="1 2">A5</strain>
    </source>
</reference>
<evidence type="ECO:0000313" key="1">
    <source>
        <dbReference type="EMBL" id="PKC06644.1"/>
    </source>
</evidence>
<accession>A0A2N0PIJ0</accession>
<dbReference type="AlphaFoldDB" id="A0A2N0PIJ0"/>
<protein>
    <submittedName>
        <fullName evidence="1">Uncharacterized protein</fullName>
    </submittedName>
</protein>
<dbReference type="VEuPathDB" id="FungiDB:RhiirA1_401747"/>
<dbReference type="VEuPathDB" id="FungiDB:FUN_025050"/>
<organism evidence="1 2">
    <name type="scientific">Rhizophagus irregularis</name>
    <dbReference type="NCBI Taxonomy" id="588596"/>
    <lineage>
        <taxon>Eukaryota</taxon>
        <taxon>Fungi</taxon>
        <taxon>Fungi incertae sedis</taxon>
        <taxon>Mucoromycota</taxon>
        <taxon>Glomeromycotina</taxon>
        <taxon>Glomeromycetes</taxon>
        <taxon>Glomerales</taxon>
        <taxon>Glomeraceae</taxon>
        <taxon>Rhizophagus</taxon>
    </lineage>
</organism>
<sequence>MSETQFSWSQFPQYTEEQLKRASKSFKSSVNWAKYKEWVEAGKPFKEHNELLSIDQADQKLENSSYNRPVDKENKEMDLALTKVSGRPTESLGKEAMTFLPLTELKPPLVTRKFETDDNLFNDQESKLPNHNKPIFICDYPTSSIIELIYYEANRKQHERSYNILSLGNYPLNVKYTQHSKKNLPVYKIPDKYKVETVLGDF</sequence>
<dbReference type="Proteomes" id="UP000232722">
    <property type="component" value="Unassembled WGS sequence"/>
</dbReference>
<dbReference type="VEuPathDB" id="FungiDB:RhiirA1_464249"/>
<comment type="caution">
    <text evidence="1">The sequence shown here is derived from an EMBL/GenBank/DDBJ whole genome shotgun (WGS) entry which is preliminary data.</text>
</comment>
<name>A0A2N0PIJ0_9GLOM</name>
<reference evidence="1 2" key="2">
    <citation type="submission" date="2017-09" db="EMBL/GenBank/DDBJ databases">
        <title>Extensive intraspecific genome diversity in a model arbuscular mycorrhizal fungus.</title>
        <authorList>
            <person name="Chen E.C."/>
            <person name="Morin E."/>
            <person name="Beaudet D."/>
            <person name="Noel J."/>
            <person name="Ndikumana S."/>
            <person name="Charron P."/>
            <person name="St-Onge C."/>
            <person name="Giorgi J."/>
            <person name="Grigoriev I.V."/>
            <person name="Roux C."/>
            <person name="Martin F.M."/>
            <person name="Corradi N."/>
        </authorList>
    </citation>
    <scope>NUCLEOTIDE SEQUENCE [LARGE SCALE GENOMIC DNA]</scope>
    <source>
        <strain evidence="1 2">A5</strain>
    </source>
</reference>
<gene>
    <name evidence="1" type="ORF">RhiirA5_400273</name>
</gene>
<dbReference type="VEuPathDB" id="FungiDB:RhiirFUN_005998"/>